<evidence type="ECO:0000313" key="2">
    <source>
        <dbReference type="Proteomes" id="UP000324222"/>
    </source>
</evidence>
<protein>
    <submittedName>
        <fullName evidence="1">Potassium channel subfamily K member 9</fullName>
    </submittedName>
</protein>
<dbReference type="Proteomes" id="UP000324222">
    <property type="component" value="Unassembled WGS sequence"/>
</dbReference>
<keyword evidence="1" id="KW-0813">Transport</keyword>
<dbReference type="GO" id="GO:0034220">
    <property type="term" value="P:monoatomic ion transmembrane transport"/>
    <property type="evidence" value="ECO:0007669"/>
    <property type="project" value="UniProtKB-KW"/>
</dbReference>
<gene>
    <name evidence="1" type="primary">KCNK9_1</name>
    <name evidence="1" type="ORF">E2C01_024699</name>
</gene>
<dbReference type="AlphaFoldDB" id="A0A5B7EDJ4"/>
<keyword evidence="1" id="KW-0407">Ion channel</keyword>
<reference evidence="1 2" key="1">
    <citation type="submission" date="2019-05" db="EMBL/GenBank/DDBJ databases">
        <title>Another draft genome of Portunus trituberculatus and its Hox gene families provides insights of decapod evolution.</title>
        <authorList>
            <person name="Jeong J.-H."/>
            <person name="Song I."/>
            <person name="Kim S."/>
            <person name="Choi T."/>
            <person name="Kim D."/>
            <person name="Ryu S."/>
            <person name="Kim W."/>
        </authorList>
    </citation>
    <scope>NUCLEOTIDE SEQUENCE [LARGE SCALE GENOMIC DNA]</scope>
    <source>
        <tissue evidence="1">Muscle</tissue>
    </source>
</reference>
<keyword evidence="2" id="KW-1185">Reference proteome</keyword>
<evidence type="ECO:0000313" key="1">
    <source>
        <dbReference type="EMBL" id="MPC31409.1"/>
    </source>
</evidence>
<dbReference type="EMBL" id="VSRR010002430">
    <property type="protein sequence ID" value="MPC31409.1"/>
    <property type="molecule type" value="Genomic_DNA"/>
</dbReference>
<proteinExistence type="predicted"/>
<dbReference type="OrthoDB" id="6358694at2759"/>
<dbReference type="Gene3D" id="1.10.287.70">
    <property type="match status" value="1"/>
</dbReference>
<name>A0A5B7EDJ4_PORTR</name>
<organism evidence="1 2">
    <name type="scientific">Portunus trituberculatus</name>
    <name type="common">Swimming crab</name>
    <name type="synonym">Neptunus trituberculatus</name>
    <dbReference type="NCBI Taxonomy" id="210409"/>
    <lineage>
        <taxon>Eukaryota</taxon>
        <taxon>Metazoa</taxon>
        <taxon>Ecdysozoa</taxon>
        <taxon>Arthropoda</taxon>
        <taxon>Crustacea</taxon>
        <taxon>Multicrustacea</taxon>
        <taxon>Malacostraca</taxon>
        <taxon>Eumalacostraca</taxon>
        <taxon>Eucarida</taxon>
        <taxon>Decapoda</taxon>
        <taxon>Pleocyemata</taxon>
        <taxon>Brachyura</taxon>
        <taxon>Eubrachyura</taxon>
        <taxon>Portunoidea</taxon>
        <taxon>Portunidae</taxon>
        <taxon>Portuninae</taxon>
        <taxon>Portunus</taxon>
    </lineage>
</organism>
<accession>A0A5B7EDJ4</accession>
<comment type="caution">
    <text evidence="1">The sequence shown here is derived from an EMBL/GenBank/DDBJ whole genome shotgun (WGS) entry which is preliminary data.</text>
</comment>
<sequence length="125" mass="14148">MKKQNVRTVSLIVCTFTYLLMGAAVFDALESEHERKKSDVLQTTHVRPARTALIHVTPPRRPHSCIMYLAHTSLSLPLPRPVHALPHPLPQPVHTPSTLCFLFPLFPLHLPFLHSPTSKSRLQTH</sequence>
<keyword evidence="1" id="KW-0406">Ion transport</keyword>